<reference evidence="3 4" key="1">
    <citation type="submission" date="2017-03" db="EMBL/GenBank/DDBJ databases">
        <title>Genomes of endolithic fungi from Antarctica.</title>
        <authorList>
            <person name="Coleine C."/>
            <person name="Masonjones S."/>
            <person name="Stajich J.E."/>
        </authorList>
    </citation>
    <scope>NUCLEOTIDE SEQUENCE [LARGE SCALE GENOMIC DNA]</scope>
    <source>
        <strain evidence="3 4">CCFEE 5184</strain>
    </source>
</reference>
<dbReference type="Proteomes" id="UP000309340">
    <property type="component" value="Unassembled WGS sequence"/>
</dbReference>
<feature type="region of interest" description="Disordered" evidence="1">
    <location>
        <begin position="109"/>
        <end position="137"/>
    </location>
</feature>
<dbReference type="InterPro" id="IPR050869">
    <property type="entry name" value="H3K4_H4K5_MeTrfase"/>
</dbReference>
<dbReference type="Gene3D" id="2.170.270.10">
    <property type="entry name" value="SET domain"/>
    <property type="match status" value="1"/>
</dbReference>
<dbReference type="Pfam" id="PF00856">
    <property type="entry name" value="SET"/>
    <property type="match status" value="1"/>
</dbReference>
<feature type="compositionally biased region" description="Basic and acidic residues" evidence="1">
    <location>
        <begin position="114"/>
        <end position="127"/>
    </location>
</feature>
<dbReference type="InterPro" id="IPR001214">
    <property type="entry name" value="SET_dom"/>
</dbReference>
<sequence>MDLPFPPTDWRPTRPPEAGDEDLTARLPDLMRTLTAQTKALYGHPYDPAGWLQRAVTLTELRYPELAVGDAHKALLLCRGLIGRLVEGGWGLGWGMGFWMLEERDGDGDDCADGDGRGGRVEKKNDGTESDSDSDSDVELALGQRIADLQAEAHRVEVQNMSAFPACEEGTYRLRRYPWMRAEHRVRRDELLGVLNEEFATRTAEKGHKGPVCVVRRHAFGKFGVDGRESHDVLGVFATKDLPKKTPLFVDQSRTWGCIGPGPGGSVLNLRGGMGCSDPLHPNMSSDDAADDLRWVRERAGVYAADILTLCRFLLCCRRDGVGHPLDHSLVARLTPMYRREKVLLFSLEQDIAIPMDWLQHLGTDVFANANYDTWVLFEMRARGENNSWSDPLHNCVSPLFSLFNHSCEPNVRWRIERDCVTLTVSTQKEVKAGEQLLVVYDQYLEDDPARERRKRMWRWLDGDCRCTRCVREEEEEVGEAEAARPSVNGTGVLTWDTAEKPVLPEDLI</sequence>
<dbReference type="SUPFAM" id="SSF82199">
    <property type="entry name" value="SET domain"/>
    <property type="match status" value="1"/>
</dbReference>
<feature type="compositionally biased region" description="Acidic residues" evidence="1">
    <location>
        <begin position="128"/>
        <end position="137"/>
    </location>
</feature>
<name>A0A4U0XZV6_9PEZI</name>
<organism evidence="3 4">
    <name type="scientific">Friedmanniomyces simplex</name>
    <dbReference type="NCBI Taxonomy" id="329884"/>
    <lineage>
        <taxon>Eukaryota</taxon>
        <taxon>Fungi</taxon>
        <taxon>Dikarya</taxon>
        <taxon>Ascomycota</taxon>
        <taxon>Pezizomycotina</taxon>
        <taxon>Dothideomycetes</taxon>
        <taxon>Dothideomycetidae</taxon>
        <taxon>Mycosphaerellales</taxon>
        <taxon>Teratosphaeriaceae</taxon>
        <taxon>Friedmanniomyces</taxon>
    </lineage>
</organism>
<keyword evidence="4" id="KW-1185">Reference proteome</keyword>
<dbReference type="PROSITE" id="PS50280">
    <property type="entry name" value="SET"/>
    <property type="match status" value="1"/>
</dbReference>
<comment type="caution">
    <text evidence="3">The sequence shown here is derived from an EMBL/GenBank/DDBJ whole genome shotgun (WGS) entry which is preliminary data.</text>
</comment>
<dbReference type="AlphaFoldDB" id="A0A4U0XZV6"/>
<protein>
    <recommendedName>
        <fullName evidence="2">SET domain-containing protein</fullName>
    </recommendedName>
</protein>
<evidence type="ECO:0000313" key="4">
    <source>
        <dbReference type="Proteomes" id="UP000309340"/>
    </source>
</evidence>
<dbReference type="CDD" id="cd20071">
    <property type="entry name" value="SET_SMYD"/>
    <property type="match status" value="1"/>
</dbReference>
<dbReference type="InterPro" id="IPR046341">
    <property type="entry name" value="SET_dom_sf"/>
</dbReference>
<dbReference type="OrthoDB" id="438641at2759"/>
<evidence type="ECO:0000256" key="1">
    <source>
        <dbReference type="SAM" id="MobiDB-lite"/>
    </source>
</evidence>
<dbReference type="PANTHER" id="PTHR12197:SF251">
    <property type="entry name" value="EG:BACR7C10.4 PROTEIN"/>
    <property type="match status" value="1"/>
</dbReference>
<proteinExistence type="predicted"/>
<evidence type="ECO:0000259" key="2">
    <source>
        <dbReference type="PROSITE" id="PS50280"/>
    </source>
</evidence>
<dbReference type="GO" id="GO:0005634">
    <property type="term" value="C:nucleus"/>
    <property type="evidence" value="ECO:0007669"/>
    <property type="project" value="TreeGrafter"/>
</dbReference>
<feature type="domain" description="SET" evidence="2">
    <location>
        <begin position="211"/>
        <end position="442"/>
    </location>
</feature>
<dbReference type="EMBL" id="NAJQ01000010">
    <property type="protein sequence ID" value="TKA83390.1"/>
    <property type="molecule type" value="Genomic_DNA"/>
</dbReference>
<gene>
    <name evidence="3" type="ORF">B0A55_01007</name>
</gene>
<feature type="compositionally biased region" description="Pro residues" evidence="1">
    <location>
        <begin position="1"/>
        <end position="15"/>
    </location>
</feature>
<feature type="region of interest" description="Disordered" evidence="1">
    <location>
        <begin position="1"/>
        <end position="21"/>
    </location>
</feature>
<dbReference type="STRING" id="329884.A0A4U0XZV6"/>
<evidence type="ECO:0000313" key="3">
    <source>
        <dbReference type="EMBL" id="TKA83390.1"/>
    </source>
</evidence>
<accession>A0A4U0XZV6</accession>
<dbReference type="PANTHER" id="PTHR12197">
    <property type="entry name" value="HISTONE-LYSINE N-METHYLTRANSFERASE SMYD"/>
    <property type="match status" value="1"/>
</dbReference>